<dbReference type="SUPFAM" id="SSF50621">
    <property type="entry name" value="Alanine racemase C-terminal domain-like"/>
    <property type="match status" value="1"/>
</dbReference>
<dbReference type="InterPro" id="IPR022644">
    <property type="entry name" value="De-COase2_N"/>
</dbReference>
<dbReference type="PRINTS" id="PR01179">
    <property type="entry name" value="ODADCRBXLASE"/>
</dbReference>
<dbReference type="AlphaFoldDB" id="A0A1I2LR94"/>
<evidence type="ECO:0000259" key="5">
    <source>
        <dbReference type="Pfam" id="PF02784"/>
    </source>
</evidence>
<dbReference type="Gene3D" id="3.20.20.10">
    <property type="entry name" value="Alanine racemase"/>
    <property type="match status" value="1"/>
</dbReference>
<name>A0A1I2LR94_9ACTN</name>
<dbReference type="RefSeq" id="WP_075030303.1">
    <property type="nucleotide sequence ID" value="NZ_FONR01000012.1"/>
</dbReference>
<dbReference type="InterPro" id="IPR009006">
    <property type="entry name" value="Ala_racemase/Decarboxylase_C"/>
</dbReference>
<dbReference type="Pfam" id="PF02784">
    <property type="entry name" value="Orn_Arg_deC_N"/>
    <property type="match status" value="1"/>
</dbReference>
<accession>A0A1I2LR94</accession>
<evidence type="ECO:0000256" key="1">
    <source>
        <dbReference type="ARBA" id="ARBA00001933"/>
    </source>
</evidence>
<gene>
    <name evidence="6" type="ORF">SAMN02787118_112116</name>
</gene>
<reference evidence="6 7" key="1">
    <citation type="submission" date="2016-10" db="EMBL/GenBank/DDBJ databases">
        <authorList>
            <person name="de Groot N.N."/>
        </authorList>
    </citation>
    <scope>NUCLEOTIDE SEQUENCE [LARGE SCALE GENOMIC DNA]</scope>
    <source>
        <strain evidence="6 7">OK461</strain>
    </source>
</reference>
<dbReference type="OrthoDB" id="9802241at2"/>
<comment type="similarity">
    <text evidence="3">Belongs to the Orn/Lys/Arg decarboxylase class-II family.</text>
</comment>
<dbReference type="Gene3D" id="2.40.37.10">
    <property type="entry name" value="Lyase, Ornithine Decarboxylase, Chain A, domain 1"/>
    <property type="match status" value="1"/>
</dbReference>
<dbReference type="Pfam" id="PF00278">
    <property type="entry name" value="Orn_DAP_Arg_deC"/>
    <property type="match status" value="1"/>
</dbReference>
<keyword evidence="2" id="KW-0663">Pyridoxal phosphate</keyword>
<dbReference type="InterPro" id="IPR029066">
    <property type="entry name" value="PLP-binding_barrel"/>
</dbReference>
<evidence type="ECO:0000256" key="3">
    <source>
        <dbReference type="RuleBase" id="RU003737"/>
    </source>
</evidence>
<dbReference type="EMBL" id="FONR01000012">
    <property type="protein sequence ID" value="SFF80959.1"/>
    <property type="molecule type" value="Genomic_DNA"/>
</dbReference>
<dbReference type="GO" id="GO:0008836">
    <property type="term" value="F:diaminopimelate decarboxylase activity"/>
    <property type="evidence" value="ECO:0007669"/>
    <property type="project" value="TreeGrafter"/>
</dbReference>
<evidence type="ECO:0000313" key="7">
    <source>
        <dbReference type="Proteomes" id="UP000181942"/>
    </source>
</evidence>
<dbReference type="SUPFAM" id="SSF51419">
    <property type="entry name" value="PLP-binding barrel"/>
    <property type="match status" value="1"/>
</dbReference>
<organism evidence="6 7">
    <name type="scientific">Streptomyces mirabilis</name>
    <dbReference type="NCBI Taxonomy" id="68239"/>
    <lineage>
        <taxon>Bacteria</taxon>
        <taxon>Bacillati</taxon>
        <taxon>Actinomycetota</taxon>
        <taxon>Actinomycetes</taxon>
        <taxon>Kitasatosporales</taxon>
        <taxon>Streptomycetaceae</taxon>
        <taxon>Streptomyces</taxon>
    </lineage>
</organism>
<dbReference type="PANTHER" id="PTHR43727">
    <property type="entry name" value="DIAMINOPIMELATE DECARBOXYLASE"/>
    <property type="match status" value="1"/>
</dbReference>
<feature type="domain" description="Orn/DAP/Arg decarboxylase 2 N-terminal" evidence="5">
    <location>
        <begin position="28"/>
        <end position="275"/>
    </location>
</feature>
<dbReference type="GO" id="GO:0009089">
    <property type="term" value="P:lysine biosynthetic process via diaminopimelate"/>
    <property type="evidence" value="ECO:0007669"/>
    <property type="project" value="TreeGrafter"/>
</dbReference>
<dbReference type="Proteomes" id="UP000181942">
    <property type="component" value="Unassembled WGS sequence"/>
</dbReference>
<protein>
    <submittedName>
        <fullName evidence="6">Diaminopimelate decarboxylase</fullName>
    </submittedName>
</protein>
<dbReference type="InterPro" id="IPR000183">
    <property type="entry name" value="Orn/DAP/Arg_de-COase"/>
</dbReference>
<evidence type="ECO:0000313" key="6">
    <source>
        <dbReference type="EMBL" id="SFF80959.1"/>
    </source>
</evidence>
<evidence type="ECO:0000259" key="4">
    <source>
        <dbReference type="Pfam" id="PF00278"/>
    </source>
</evidence>
<dbReference type="InterPro" id="IPR022643">
    <property type="entry name" value="De-COase2_C"/>
</dbReference>
<feature type="domain" description="Orn/DAP/Arg decarboxylase 2 C-terminal" evidence="4">
    <location>
        <begin position="23"/>
        <end position="378"/>
    </location>
</feature>
<proteinExistence type="inferred from homology"/>
<evidence type="ECO:0000256" key="2">
    <source>
        <dbReference type="ARBA" id="ARBA00022898"/>
    </source>
</evidence>
<dbReference type="PANTHER" id="PTHR43727:SF2">
    <property type="entry name" value="GROUP IV DECARBOXYLASE"/>
    <property type="match status" value="1"/>
</dbReference>
<sequence length="410" mass="45040">MNTPSLAVRDRILTLPPTELPAYVYDLAALRAHVASVRAALPERVELYYATQANREPEILTALAPYVDGYKVSTDNELDHVTRAAPDHPLAFGGQDKTPTELLDALERGVTRFLVESEYELYMLAGLAQRHAPDGRVAVLPRFDLPVADHLFTDGGRGRRTSGLDPAQADTIVGLLTDGSYPNLELRGVYAHLANGLHAPEHLAVAESVVAWTAELAARHGLRLTEVNVGGGMAVDYEHPERRFDWQSYGEGLARLVAAHPELTLSIEPGRALTAYCGWYASEVLDVEHGASEDFAVVRGGGVNLRTSASRRPDQPWPDQPWSVLEVDVWPYSWPRPVVRRERVTLTGQLSTSRDILVRHVRAPGLRAGDRVVFSLAGAYTSSVPHRAFARFPEPGFHFVDPGTDGDQSR</sequence>
<comment type="cofactor">
    <cofactor evidence="1">
        <name>pyridoxal 5'-phosphate</name>
        <dbReference type="ChEBI" id="CHEBI:597326"/>
    </cofactor>
</comment>